<comment type="caution">
    <text evidence="7">The sequence shown here is derived from an EMBL/GenBank/DDBJ whole genome shotgun (WGS) entry which is preliminary data.</text>
</comment>
<name>A0ABU0II53_9HYPH</name>
<dbReference type="InterPro" id="IPR000595">
    <property type="entry name" value="cNMP-bd_dom"/>
</dbReference>
<dbReference type="InterPro" id="IPR036390">
    <property type="entry name" value="WH_DNA-bd_sf"/>
</dbReference>
<evidence type="ECO:0000256" key="3">
    <source>
        <dbReference type="ARBA" id="ARBA00023163"/>
    </source>
</evidence>
<dbReference type="SMART" id="SM00419">
    <property type="entry name" value="HTH_CRP"/>
    <property type="match status" value="1"/>
</dbReference>
<dbReference type="Pfam" id="PF13545">
    <property type="entry name" value="HTH_Crp_2"/>
    <property type="match status" value="1"/>
</dbReference>
<feature type="domain" description="HTH marR-type" evidence="5">
    <location>
        <begin position="125"/>
        <end position="236"/>
    </location>
</feature>
<sequence>MADALSAVREPVLSRAAIFRSLSEEDDLRWSRQCLQTQVAPGTVLFDYNGEGTHVFFSLEGSLRLTVRLGDRKELFLEEFPPGQVVGDLSALDGHTYAACLMSSTEAQLLMMPQALFRQIVAERPPVCLELVTVMARRLRSLIQRMSELSYLDARHRLYNTLLRLSQPCDEQKDRRIIAPPIIHADLAEYIGASRETVSREMSRLLQDGVIERTSDAIILRQPRELLRRLSKVGLA</sequence>
<reference evidence="7 8" key="1">
    <citation type="submission" date="2023-07" db="EMBL/GenBank/DDBJ databases">
        <title>Genomic Encyclopedia of Type Strains, Phase IV (KMG-IV): sequencing the most valuable type-strain genomes for metagenomic binning, comparative biology and taxonomic classification.</title>
        <authorList>
            <person name="Goeker M."/>
        </authorList>
    </citation>
    <scope>NUCLEOTIDE SEQUENCE [LARGE SCALE GENOMIC DNA]</scope>
    <source>
        <strain evidence="7 8">DSM 100301</strain>
    </source>
</reference>
<feature type="domain" description="Cyclic nucleotide-binding" evidence="4">
    <location>
        <begin position="18"/>
        <end position="121"/>
    </location>
</feature>
<dbReference type="InterPro" id="IPR014710">
    <property type="entry name" value="RmlC-like_jellyroll"/>
</dbReference>
<accession>A0ABU0II53</accession>
<evidence type="ECO:0000256" key="1">
    <source>
        <dbReference type="ARBA" id="ARBA00023015"/>
    </source>
</evidence>
<keyword evidence="8" id="KW-1185">Reference proteome</keyword>
<dbReference type="PANTHER" id="PTHR24567">
    <property type="entry name" value="CRP FAMILY TRANSCRIPTIONAL REGULATORY PROTEIN"/>
    <property type="match status" value="1"/>
</dbReference>
<dbReference type="SMART" id="SM00100">
    <property type="entry name" value="cNMP"/>
    <property type="match status" value="1"/>
</dbReference>
<evidence type="ECO:0000259" key="6">
    <source>
        <dbReference type="PROSITE" id="PS51063"/>
    </source>
</evidence>
<dbReference type="PRINTS" id="PR00034">
    <property type="entry name" value="HTHCRP"/>
</dbReference>
<keyword evidence="3" id="KW-0804">Transcription</keyword>
<dbReference type="SUPFAM" id="SSF46785">
    <property type="entry name" value="Winged helix' DNA-binding domain"/>
    <property type="match status" value="1"/>
</dbReference>
<dbReference type="InterPro" id="IPR000835">
    <property type="entry name" value="HTH_MarR-typ"/>
</dbReference>
<dbReference type="CDD" id="cd00038">
    <property type="entry name" value="CAP_ED"/>
    <property type="match status" value="1"/>
</dbReference>
<dbReference type="InterPro" id="IPR036388">
    <property type="entry name" value="WH-like_DNA-bd_sf"/>
</dbReference>
<evidence type="ECO:0000259" key="4">
    <source>
        <dbReference type="PROSITE" id="PS50042"/>
    </source>
</evidence>
<dbReference type="PROSITE" id="PS50042">
    <property type="entry name" value="CNMP_BINDING_3"/>
    <property type="match status" value="1"/>
</dbReference>
<dbReference type="PROSITE" id="PS51063">
    <property type="entry name" value="HTH_CRP_2"/>
    <property type="match status" value="1"/>
</dbReference>
<protein>
    <submittedName>
        <fullName evidence="7">CRP-like cAMP-binding protein</fullName>
    </submittedName>
</protein>
<keyword evidence="2" id="KW-0238">DNA-binding</keyword>
<gene>
    <name evidence="7" type="ORF">QO005_003224</name>
</gene>
<keyword evidence="1" id="KW-0805">Transcription regulation</keyword>
<evidence type="ECO:0000313" key="8">
    <source>
        <dbReference type="Proteomes" id="UP001235269"/>
    </source>
</evidence>
<dbReference type="Gene3D" id="1.10.10.10">
    <property type="entry name" value="Winged helix-like DNA-binding domain superfamily/Winged helix DNA-binding domain"/>
    <property type="match status" value="1"/>
</dbReference>
<evidence type="ECO:0000259" key="5">
    <source>
        <dbReference type="PROSITE" id="PS50995"/>
    </source>
</evidence>
<dbReference type="Gene3D" id="2.60.120.10">
    <property type="entry name" value="Jelly Rolls"/>
    <property type="match status" value="1"/>
</dbReference>
<dbReference type="PANTHER" id="PTHR24567:SF26">
    <property type="entry name" value="REGULATORY PROTEIN YEIL"/>
    <property type="match status" value="1"/>
</dbReference>
<dbReference type="PROSITE" id="PS50995">
    <property type="entry name" value="HTH_MARR_2"/>
    <property type="match status" value="1"/>
</dbReference>
<evidence type="ECO:0000256" key="2">
    <source>
        <dbReference type="ARBA" id="ARBA00023125"/>
    </source>
</evidence>
<dbReference type="InterPro" id="IPR050397">
    <property type="entry name" value="Env_Response_Regulators"/>
</dbReference>
<dbReference type="InterPro" id="IPR018490">
    <property type="entry name" value="cNMP-bd_dom_sf"/>
</dbReference>
<dbReference type="Proteomes" id="UP001235269">
    <property type="component" value="Unassembled WGS sequence"/>
</dbReference>
<dbReference type="InterPro" id="IPR012318">
    <property type="entry name" value="HTH_CRP"/>
</dbReference>
<dbReference type="EMBL" id="JAUSWH010000011">
    <property type="protein sequence ID" value="MDQ0456879.1"/>
    <property type="molecule type" value="Genomic_DNA"/>
</dbReference>
<organism evidence="7 8">
    <name type="scientific">Rhizobium paknamense</name>
    <dbReference type="NCBI Taxonomy" id="1206817"/>
    <lineage>
        <taxon>Bacteria</taxon>
        <taxon>Pseudomonadati</taxon>
        <taxon>Pseudomonadota</taxon>
        <taxon>Alphaproteobacteria</taxon>
        <taxon>Hyphomicrobiales</taxon>
        <taxon>Rhizobiaceae</taxon>
        <taxon>Rhizobium/Agrobacterium group</taxon>
        <taxon>Rhizobium</taxon>
    </lineage>
</organism>
<proteinExistence type="predicted"/>
<dbReference type="RefSeq" id="WP_307159067.1">
    <property type="nucleotide sequence ID" value="NZ_JAUSWH010000011.1"/>
</dbReference>
<feature type="domain" description="HTH crp-type" evidence="6">
    <location>
        <begin position="152"/>
        <end position="224"/>
    </location>
</feature>
<dbReference type="SUPFAM" id="SSF51206">
    <property type="entry name" value="cAMP-binding domain-like"/>
    <property type="match status" value="1"/>
</dbReference>
<evidence type="ECO:0000313" key="7">
    <source>
        <dbReference type="EMBL" id="MDQ0456879.1"/>
    </source>
</evidence>
<dbReference type="Pfam" id="PF00027">
    <property type="entry name" value="cNMP_binding"/>
    <property type="match status" value="1"/>
</dbReference>